<dbReference type="Proteomes" id="UP000000763">
    <property type="component" value="Chromosome 2"/>
</dbReference>
<evidence type="ECO:0000256" key="1">
    <source>
        <dbReference type="SAM" id="MobiDB-lite"/>
    </source>
</evidence>
<dbReference type="AlphaFoldDB" id="Q6K395"/>
<feature type="transmembrane region" description="Helical" evidence="2">
    <location>
        <begin position="67"/>
        <end position="100"/>
    </location>
</feature>
<evidence type="ECO:0000313" key="4">
    <source>
        <dbReference type="EMBL" id="BAD20006.1"/>
    </source>
</evidence>
<keyword evidence="2" id="KW-0472">Membrane</keyword>
<organism evidence="4 5">
    <name type="scientific">Oryza sativa subsp. japonica</name>
    <name type="common">Rice</name>
    <dbReference type="NCBI Taxonomy" id="39947"/>
    <lineage>
        <taxon>Eukaryota</taxon>
        <taxon>Viridiplantae</taxon>
        <taxon>Streptophyta</taxon>
        <taxon>Embryophyta</taxon>
        <taxon>Tracheophyta</taxon>
        <taxon>Spermatophyta</taxon>
        <taxon>Magnoliopsida</taxon>
        <taxon>Liliopsida</taxon>
        <taxon>Poales</taxon>
        <taxon>Poaceae</taxon>
        <taxon>BOP clade</taxon>
        <taxon>Oryzoideae</taxon>
        <taxon>Oryzeae</taxon>
        <taxon>Oryzinae</taxon>
        <taxon>Oryza</taxon>
        <taxon>Oryza sativa</taxon>
    </lineage>
</organism>
<proteinExistence type="predicted"/>
<reference evidence="4" key="2">
    <citation type="submission" date="2002-09" db="EMBL/GenBank/DDBJ databases">
        <title>Oryza sativa nipponbare(GA3) genomic DNA, chromosome 2, BAC clone:OSJNBa0063K04.</title>
        <authorList>
            <person name="Sasaki T."/>
            <person name="Matsumoto T."/>
            <person name="Katayose Y."/>
        </authorList>
    </citation>
    <scope>NUCLEOTIDE SEQUENCE</scope>
</reference>
<dbReference type="EMBL" id="AP005650">
    <property type="protein sequence ID" value="BAD19966.1"/>
    <property type="molecule type" value="Genomic_DNA"/>
</dbReference>
<keyword evidence="2" id="KW-1133">Transmembrane helix</keyword>
<reference evidence="5" key="4">
    <citation type="journal article" date="2008" name="Nucleic Acids Res.">
        <title>The rice annotation project database (RAP-DB): 2008 update.</title>
        <authorList>
            <consortium name="The rice annotation project (RAP)"/>
        </authorList>
    </citation>
    <scope>GENOME REANNOTATION</scope>
    <source>
        <strain evidence="5">cv. Nipponbare</strain>
    </source>
</reference>
<sequence>MTVAAAVPSPPPDSIQQEGRPQWSPVTAAAAPALSPPPAPAGGETVHLGDGGCALTMLQRWQGWRRMSAAIVFLMLIFLMFIDVVDVYVLMCALILYVFFDLVEMKWSCSIDRLESGRCIESFFLCSWNLRGAD</sequence>
<dbReference type="EMBL" id="AP005696">
    <property type="protein sequence ID" value="BAD20006.1"/>
    <property type="molecule type" value="Genomic_DNA"/>
</dbReference>
<feature type="region of interest" description="Disordered" evidence="1">
    <location>
        <begin position="1"/>
        <end position="43"/>
    </location>
</feature>
<accession>Q6K395</accession>
<reference evidence="5" key="3">
    <citation type="journal article" date="2005" name="Nature">
        <title>The map-based sequence of the rice genome.</title>
        <authorList>
            <consortium name="International rice genome sequencing project (IRGSP)"/>
            <person name="Matsumoto T."/>
            <person name="Wu J."/>
            <person name="Kanamori H."/>
            <person name="Katayose Y."/>
            <person name="Fujisawa M."/>
            <person name="Namiki N."/>
            <person name="Mizuno H."/>
            <person name="Yamamoto K."/>
            <person name="Antonio B.A."/>
            <person name="Baba T."/>
            <person name="Sakata K."/>
            <person name="Nagamura Y."/>
            <person name="Aoki H."/>
            <person name="Arikawa K."/>
            <person name="Arita K."/>
            <person name="Bito T."/>
            <person name="Chiden Y."/>
            <person name="Fujitsuka N."/>
            <person name="Fukunaka R."/>
            <person name="Hamada M."/>
            <person name="Harada C."/>
            <person name="Hayashi A."/>
            <person name="Hijishita S."/>
            <person name="Honda M."/>
            <person name="Hosokawa S."/>
            <person name="Ichikawa Y."/>
            <person name="Idonuma A."/>
            <person name="Iijima M."/>
            <person name="Ikeda M."/>
            <person name="Ikeno M."/>
            <person name="Ito K."/>
            <person name="Ito S."/>
            <person name="Ito T."/>
            <person name="Ito Y."/>
            <person name="Ito Y."/>
            <person name="Iwabuchi A."/>
            <person name="Kamiya K."/>
            <person name="Karasawa W."/>
            <person name="Kurita K."/>
            <person name="Katagiri S."/>
            <person name="Kikuta A."/>
            <person name="Kobayashi H."/>
            <person name="Kobayashi N."/>
            <person name="Machita K."/>
            <person name="Maehara T."/>
            <person name="Masukawa M."/>
            <person name="Mizubayashi T."/>
            <person name="Mukai Y."/>
            <person name="Nagasaki H."/>
            <person name="Nagata Y."/>
            <person name="Naito S."/>
            <person name="Nakashima M."/>
            <person name="Nakama Y."/>
            <person name="Nakamichi Y."/>
            <person name="Nakamura M."/>
            <person name="Meguro A."/>
            <person name="Negishi M."/>
            <person name="Ohta I."/>
            <person name="Ohta T."/>
            <person name="Okamoto M."/>
            <person name="Ono N."/>
            <person name="Saji S."/>
            <person name="Sakaguchi M."/>
            <person name="Sakai K."/>
            <person name="Shibata M."/>
            <person name="Shimokawa T."/>
            <person name="Song J."/>
            <person name="Takazaki Y."/>
            <person name="Terasawa K."/>
            <person name="Tsugane M."/>
            <person name="Tsuji K."/>
            <person name="Ueda S."/>
            <person name="Waki K."/>
            <person name="Yamagata H."/>
            <person name="Yamamoto M."/>
            <person name="Yamamoto S."/>
            <person name="Yamane H."/>
            <person name="Yoshiki S."/>
            <person name="Yoshihara R."/>
            <person name="Yukawa K."/>
            <person name="Zhong H."/>
            <person name="Yano M."/>
            <person name="Yuan Q."/>
            <person name="Ouyang S."/>
            <person name="Liu J."/>
            <person name="Jones K.M."/>
            <person name="Gansberger K."/>
            <person name="Moffat K."/>
            <person name="Hill J."/>
            <person name="Bera J."/>
            <person name="Fadrosh D."/>
            <person name="Jin S."/>
            <person name="Johri S."/>
            <person name="Kim M."/>
            <person name="Overton L."/>
            <person name="Reardon M."/>
            <person name="Tsitrin T."/>
            <person name="Vuong H."/>
            <person name="Weaver B."/>
            <person name="Ciecko A."/>
            <person name="Tallon L."/>
            <person name="Jackson J."/>
            <person name="Pai G."/>
            <person name="Aken S.V."/>
            <person name="Utterback T."/>
            <person name="Reidmuller S."/>
            <person name="Feldblyum T."/>
            <person name="Hsiao J."/>
            <person name="Zismann V."/>
            <person name="Iobst S."/>
            <person name="de Vazeille A.R."/>
            <person name="Buell C.R."/>
            <person name="Ying K."/>
            <person name="Li Y."/>
            <person name="Lu T."/>
            <person name="Huang Y."/>
            <person name="Zhao Q."/>
            <person name="Feng Q."/>
            <person name="Zhang L."/>
            <person name="Zhu J."/>
            <person name="Weng Q."/>
            <person name="Mu J."/>
            <person name="Lu Y."/>
            <person name="Fan D."/>
            <person name="Liu Y."/>
            <person name="Guan J."/>
            <person name="Zhang Y."/>
            <person name="Yu S."/>
            <person name="Liu X."/>
            <person name="Zhang Y."/>
            <person name="Hong G."/>
            <person name="Han B."/>
            <person name="Choisne N."/>
            <person name="Demange N."/>
            <person name="Orjeda G."/>
            <person name="Samain S."/>
            <person name="Cattolico L."/>
            <person name="Pelletier E."/>
            <person name="Couloux A."/>
            <person name="Segurens B."/>
            <person name="Wincker P."/>
            <person name="D'Hont A."/>
            <person name="Scarpelli C."/>
            <person name="Weissenbach J."/>
            <person name="Salanoubat M."/>
            <person name="Quetier F."/>
            <person name="Yu Y."/>
            <person name="Kim H.R."/>
            <person name="Rambo T."/>
            <person name="Currie J."/>
            <person name="Collura K."/>
            <person name="Luo M."/>
            <person name="Yang T."/>
            <person name="Ammiraju J.S.S."/>
            <person name="Engler F."/>
            <person name="Soderlund C."/>
            <person name="Wing R.A."/>
            <person name="Palmer L.E."/>
            <person name="de la Bastide M."/>
            <person name="Spiegel L."/>
            <person name="Nascimento L."/>
            <person name="Zutavern T."/>
            <person name="O'Shaughnessy A."/>
            <person name="Dike S."/>
            <person name="Dedhia N."/>
            <person name="Preston R."/>
            <person name="Balija V."/>
            <person name="McCombie W.R."/>
            <person name="Chow T."/>
            <person name="Chen H."/>
            <person name="Chung M."/>
            <person name="Chen C."/>
            <person name="Shaw J."/>
            <person name="Wu H."/>
            <person name="Hsiao K."/>
            <person name="Chao Y."/>
            <person name="Chu M."/>
            <person name="Cheng C."/>
            <person name="Hour A."/>
            <person name="Lee P."/>
            <person name="Lin S."/>
            <person name="Lin Y."/>
            <person name="Liou J."/>
            <person name="Liu S."/>
            <person name="Hsing Y."/>
            <person name="Raghuvanshi S."/>
            <person name="Mohanty A."/>
            <person name="Bharti A.K."/>
            <person name="Gaur A."/>
            <person name="Gupta V."/>
            <person name="Kumar D."/>
            <person name="Ravi V."/>
            <person name="Vij S."/>
            <person name="Kapur A."/>
            <person name="Khurana P."/>
            <person name="Khurana P."/>
            <person name="Khurana J.P."/>
            <person name="Tyagi A.K."/>
            <person name="Gaikwad K."/>
            <person name="Singh A."/>
            <person name="Dalal V."/>
            <person name="Srivastava S."/>
            <person name="Dixit A."/>
            <person name="Pal A.K."/>
            <person name="Ghazi I.A."/>
            <person name="Yadav M."/>
            <person name="Pandit A."/>
            <person name="Bhargava A."/>
            <person name="Sureshbabu K."/>
            <person name="Batra K."/>
            <person name="Sharma T.R."/>
            <person name="Mohapatra T."/>
            <person name="Singh N.K."/>
            <person name="Messing J."/>
            <person name="Nelson A.B."/>
            <person name="Fuks G."/>
            <person name="Kavchok S."/>
            <person name="Keizer G."/>
            <person name="Linton E."/>
            <person name="Llaca V."/>
            <person name="Song R."/>
            <person name="Tanyolac B."/>
            <person name="Young S."/>
            <person name="Ho-Il K."/>
            <person name="Hahn J.H."/>
            <person name="Sangsakoo G."/>
            <person name="Vanavichit A."/>
            <person name="de Mattos Luiz.A.T."/>
            <person name="Zimmer P.D."/>
            <person name="Malone G."/>
            <person name="Dellagostin O."/>
            <person name="de Oliveira A.C."/>
            <person name="Bevan M."/>
            <person name="Bancroft I."/>
            <person name="Minx P."/>
            <person name="Cordum H."/>
            <person name="Wilson R."/>
            <person name="Cheng Z."/>
            <person name="Jin W."/>
            <person name="Jiang J."/>
            <person name="Leong S.A."/>
            <person name="Iwama H."/>
            <person name="Gojobori T."/>
            <person name="Itoh T."/>
            <person name="Niimura Y."/>
            <person name="Fujii Y."/>
            <person name="Habara T."/>
            <person name="Sakai H."/>
            <person name="Sato Y."/>
            <person name="Wilson G."/>
            <person name="Kumar K."/>
            <person name="McCouch S."/>
            <person name="Juretic N."/>
            <person name="Hoen D."/>
            <person name="Wright S."/>
            <person name="Bruskiewich R."/>
            <person name="Bureau T."/>
            <person name="Miyao A."/>
            <person name="Hirochika H."/>
            <person name="Nishikawa T."/>
            <person name="Kadowaki K."/>
            <person name="Sugiura M."/>
            <person name="Burr B."/>
            <person name="Sasaki T."/>
        </authorList>
    </citation>
    <scope>NUCLEOTIDE SEQUENCE [LARGE SCALE GENOMIC DNA]</scope>
    <source>
        <strain evidence="5">cv. Nipponbare</strain>
    </source>
</reference>
<keyword evidence="2" id="KW-0812">Transmembrane</keyword>
<reference evidence="3" key="1">
    <citation type="submission" date="2002-08" db="EMBL/GenBank/DDBJ databases">
        <title>Oryza sativa nipponbare(GA3) genomic DNA, chromosome 2, BAC clone:OSJNBa0078K05.</title>
        <authorList>
            <person name="Sasaki T."/>
            <person name="Matsumoto T."/>
            <person name="Katayose Y."/>
        </authorList>
    </citation>
    <scope>NUCLEOTIDE SEQUENCE</scope>
</reference>
<evidence type="ECO:0000256" key="2">
    <source>
        <dbReference type="SAM" id="Phobius"/>
    </source>
</evidence>
<name>Q6K395_ORYSJ</name>
<gene>
    <name evidence="4" type="ORF">OSJNBa0063K04.40</name>
    <name evidence="3" type="ORF">OSJNBa0078K05.1</name>
</gene>
<evidence type="ECO:0000313" key="5">
    <source>
        <dbReference type="Proteomes" id="UP000000763"/>
    </source>
</evidence>
<evidence type="ECO:0000313" key="3">
    <source>
        <dbReference type="EMBL" id="BAD19966.1"/>
    </source>
</evidence>
<protein>
    <submittedName>
        <fullName evidence="4">Uncharacterized protein</fullName>
    </submittedName>
</protein>